<dbReference type="PATRIC" id="fig|362413.3.peg.2135"/>
<accession>A0A0Q0S1C4</accession>
<evidence type="ECO:0000256" key="1">
    <source>
        <dbReference type="ARBA" id="ARBA00004651"/>
    </source>
</evidence>
<dbReference type="GO" id="GO:0006811">
    <property type="term" value="P:monoatomic ion transport"/>
    <property type="evidence" value="ECO:0007669"/>
    <property type="project" value="UniProtKB-KW"/>
</dbReference>
<feature type="transmembrane region" description="Helical" evidence="10">
    <location>
        <begin position="445"/>
        <end position="465"/>
    </location>
</feature>
<comment type="caution">
    <text evidence="11">The sequence shown here is derived from an EMBL/GenBank/DDBJ whole genome shotgun (WGS) entry which is preliminary data.</text>
</comment>
<feature type="transmembrane region" description="Helical" evidence="10">
    <location>
        <begin position="83"/>
        <end position="103"/>
    </location>
</feature>
<dbReference type="Proteomes" id="UP000050443">
    <property type="component" value="Unassembled WGS sequence"/>
</dbReference>
<gene>
    <name evidence="11" type="ORF">RC62_2194</name>
</gene>
<feature type="transmembrane region" description="Helical" evidence="10">
    <location>
        <begin position="38"/>
        <end position="63"/>
    </location>
</feature>
<keyword evidence="5 10" id="KW-0812">Transmembrane</keyword>
<evidence type="ECO:0000256" key="10">
    <source>
        <dbReference type="SAM" id="Phobius"/>
    </source>
</evidence>
<dbReference type="CDD" id="cd13139">
    <property type="entry name" value="MATE_like_14"/>
    <property type="match status" value="1"/>
</dbReference>
<feature type="transmembrane region" description="Helical" evidence="10">
    <location>
        <begin position="218"/>
        <end position="244"/>
    </location>
</feature>
<dbReference type="GO" id="GO:0042910">
    <property type="term" value="F:xenobiotic transmembrane transporter activity"/>
    <property type="evidence" value="ECO:0007669"/>
    <property type="project" value="InterPro"/>
</dbReference>
<evidence type="ECO:0000256" key="5">
    <source>
        <dbReference type="ARBA" id="ARBA00022692"/>
    </source>
</evidence>
<keyword evidence="4" id="KW-1003">Cell membrane</keyword>
<keyword evidence="3" id="KW-0050">Antiport</keyword>
<feature type="transmembrane region" description="Helical" evidence="10">
    <location>
        <begin position="382"/>
        <end position="407"/>
    </location>
</feature>
<evidence type="ECO:0000313" key="12">
    <source>
        <dbReference type="Proteomes" id="UP000050443"/>
    </source>
</evidence>
<dbReference type="PANTHER" id="PTHR43298:SF2">
    <property type="entry name" value="FMN_FAD EXPORTER YEEO-RELATED"/>
    <property type="match status" value="1"/>
</dbReference>
<feature type="transmembrane region" description="Helical" evidence="10">
    <location>
        <begin position="419"/>
        <end position="439"/>
    </location>
</feature>
<keyword evidence="2" id="KW-0813">Transport</keyword>
<dbReference type="InterPro" id="IPR048279">
    <property type="entry name" value="MdtK-like"/>
</dbReference>
<keyword evidence="7" id="KW-0406">Ion transport</keyword>
<feature type="transmembrane region" description="Helical" evidence="10">
    <location>
        <begin position="350"/>
        <end position="370"/>
    </location>
</feature>
<feature type="transmembrane region" description="Helical" evidence="10">
    <location>
        <begin position="159"/>
        <end position="181"/>
    </location>
</feature>
<evidence type="ECO:0000256" key="3">
    <source>
        <dbReference type="ARBA" id="ARBA00022449"/>
    </source>
</evidence>
<dbReference type="AlphaFoldDB" id="A0A0Q0S1C4"/>
<evidence type="ECO:0000256" key="4">
    <source>
        <dbReference type="ARBA" id="ARBA00022475"/>
    </source>
</evidence>
<proteinExistence type="predicted"/>
<dbReference type="RefSeq" id="WP_055097715.1">
    <property type="nucleotide sequence ID" value="NZ_JRLF01000014.1"/>
</dbReference>
<dbReference type="PIRSF" id="PIRSF006603">
    <property type="entry name" value="DinF"/>
    <property type="match status" value="1"/>
</dbReference>
<keyword evidence="6 10" id="KW-1133">Transmembrane helix</keyword>
<dbReference type="InterPro" id="IPR002528">
    <property type="entry name" value="MATE_fam"/>
</dbReference>
<feature type="transmembrane region" description="Helical" evidence="10">
    <location>
        <begin position="193"/>
        <end position="212"/>
    </location>
</feature>
<dbReference type="STRING" id="362413.RC62_2194"/>
<evidence type="ECO:0000256" key="9">
    <source>
        <dbReference type="ARBA" id="ARBA00031636"/>
    </source>
</evidence>
<dbReference type="NCBIfam" id="TIGR00797">
    <property type="entry name" value="matE"/>
    <property type="match status" value="1"/>
</dbReference>
<keyword evidence="8 10" id="KW-0472">Membrane</keyword>
<evidence type="ECO:0000313" key="11">
    <source>
        <dbReference type="EMBL" id="KQB38831.1"/>
    </source>
</evidence>
<evidence type="ECO:0000256" key="7">
    <source>
        <dbReference type="ARBA" id="ARBA00023065"/>
    </source>
</evidence>
<evidence type="ECO:0000256" key="6">
    <source>
        <dbReference type="ARBA" id="ARBA00022989"/>
    </source>
</evidence>
<name>A0A0Q0S1C4_9FLAO</name>
<sequence length="475" mass="51414">MTETTIKKSLLSKIFTTLKQAIKGDESFDYTAGSIKKAVILLAIPMVLEMMMESVFALVDLYFVGHLEHSSFAIQTVGLTESVLTIIYSVAIGMSMAATAVVARRIGEKDPVAAAKAGMQAIIVALVINTIISILGVLYAKEILILMGASEQAAEHGYIFTQIMIGGSLCIMLLFLINGIFRGAGNAAIAMKSLWLANICNIILCPILINGLGPIPAFGLTGAAIATTLGRTIGVLYQLYHLFLGNGVLKIKISYFIPDFHQIKALVKIAAPGVLQFVIASCSWIFLAQLVATTGGDHGSAGYQTALRIMMFFILPAWGLSNAAATLVGQNLGAKQIDRAEKSVYTTARYNVIFMATIMIITLCFGKYIISFFTNDELVRTIAVEALQIMSIGFIFYGIGMVLINTFNGAGDTWTPTGINFFGFWLFQIPLAYILAKHFNMGPTGVFIAIPVAETAITLAGIFFYKRGKWKRIQV</sequence>
<dbReference type="EMBL" id="JRLF01000014">
    <property type="protein sequence ID" value="KQB38831.1"/>
    <property type="molecule type" value="Genomic_DNA"/>
</dbReference>
<dbReference type="OrthoDB" id="9776324at2"/>
<dbReference type="InterPro" id="IPR050222">
    <property type="entry name" value="MATE_MdtK"/>
</dbReference>
<protein>
    <recommendedName>
        <fullName evidence="9">Multidrug-efflux transporter</fullName>
    </recommendedName>
</protein>
<organism evidence="11 12">
    <name type="scientific">Flavobacterium aquidurense</name>
    <dbReference type="NCBI Taxonomy" id="362413"/>
    <lineage>
        <taxon>Bacteria</taxon>
        <taxon>Pseudomonadati</taxon>
        <taxon>Bacteroidota</taxon>
        <taxon>Flavobacteriia</taxon>
        <taxon>Flavobacteriales</taxon>
        <taxon>Flavobacteriaceae</taxon>
        <taxon>Flavobacterium</taxon>
    </lineage>
</organism>
<reference evidence="11 12" key="1">
    <citation type="submission" date="2014-09" db="EMBL/GenBank/DDBJ databases">
        <title>Genome sequence of Flavobacterium aquidurense RC62.</title>
        <authorList>
            <person name="Kim J.F."/>
            <person name="Kwak M.-J."/>
        </authorList>
    </citation>
    <scope>NUCLEOTIDE SEQUENCE [LARGE SCALE GENOMIC DNA]</scope>
    <source>
        <strain evidence="11 12">RC62</strain>
    </source>
</reference>
<dbReference type="PANTHER" id="PTHR43298">
    <property type="entry name" value="MULTIDRUG RESISTANCE PROTEIN NORM-RELATED"/>
    <property type="match status" value="1"/>
</dbReference>
<evidence type="ECO:0000256" key="8">
    <source>
        <dbReference type="ARBA" id="ARBA00023136"/>
    </source>
</evidence>
<dbReference type="GO" id="GO:0005886">
    <property type="term" value="C:plasma membrane"/>
    <property type="evidence" value="ECO:0007669"/>
    <property type="project" value="UniProtKB-SubCell"/>
</dbReference>
<dbReference type="GO" id="GO:0015297">
    <property type="term" value="F:antiporter activity"/>
    <property type="evidence" value="ECO:0007669"/>
    <property type="project" value="UniProtKB-KW"/>
</dbReference>
<comment type="subcellular location">
    <subcellularLocation>
        <location evidence="1">Cell membrane</location>
        <topology evidence="1">Multi-pass membrane protein</topology>
    </subcellularLocation>
</comment>
<feature type="transmembrane region" description="Helical" evidence="10">
    <location>
        <begin position="265"/>
        <end position="287"/>
    </location>
</feature>
<evidence type="ECO:0000256" key="2">
    <source>
        <dbReference type="ARBA" id="ARBA00022448"/>
    </source>
</evidence>
<feature type="transmembrane region" description="Helical" evidence="10">
    <location>
        <begin position="307"/>
        <end position="329"/>
    </location>
</feature>
<feature type="transmembrane region" description="Helical" evidence="10">
    <location>
        <begin position="115"/>
        <end position="139"/>
    </location>
</feature>
<dbReference type="Pfam" id="PF01554">
    <property type="entry name" value="MatE"/>
    <property type="match status" value="2"/>
</dbReference>